<accession>A0A7H9BJX0</accession>
<protein>
    <submittedName>
        <fullName evidence="3">Molybdopterin-dependent oxidoreductase</fullName>
    </submittedName>
</protein>
<dbReference type="Proteomes" id="UP000509597">
    <property type="component" value="Chromosome"/>
</dbReference>
<feature type="signal peptide" evidence="1">
    <location>
        <begin position="1"/>
        <end position="19"/>
    </location>
</feature>
<reference evidence="3 4" key="1">
    <citation type="submission" date="2020-07" db="EMBL/GenBank/DDBJ databases">
        <title>Complete genome sequence of Chitinibacter sp. 2T18.</title>
        <authorList>
            <person name="Bae J.-W."/>
            <person name="Choi J.-W."/>
        </authorList>
    </citation>
    <scope>NUCLEOTIDE SEQUENCE [LARGE SCALE GENOMIC DNA]</scope>
    <source>
        <strain evidence="3 4">2T18</strain>
    </source>
</reference>
<proteinExistence type="predicted"/>
<gene>
    <name evidence="3" type="ORF">HQ393_11810</name>
</gene>
<evidence type="ECO:0000259" key="2">
    <source>
        <dbReference type="Pfam" id="PF00174"/>
    </source>
</evidence>
<dbReference type="InterPro" id="IPR036374">
    <property type="entry name" value="OxRdtase_Mopterin-bd_sf"/>
</dbReference>
<keyword evidence="1" id="KW-0732">Signal</keyword>
<dbReference type="Gene3D" id="3.90.420.10">
    <property type="entry name" value="Oxidoreductase, molybdopterin-binding domain"/>
    <property type="match status" value="1"/>
</dbReference>
<keyword evidence="4" id="KW-1185">Reference proteome</keyword>
<dbReference type="EMBL" id="CP058627">
    <property type="protein sequence ID" value="QLG88863.1"/>
    <property type="molecule type" value="Genomic_DNA"/>
</dbReference>
<evidence type="ECO:0000313" key="3">
    <source>
        <dbReference type="EMBL" id="QLG88863.1"/>
    </source>
</evidence>
<evidence type="ECO:0000313" key="4">
    <source>
        <dbReference type="Proteomes" id="UP000509597"/>
    </source>
</evidence>
<dbReference type="KEGG" id="chiz:HQ393_11810"/>
<dbReference type="RefSeq" id="WP_179355366.1">
    <property type="nucleotide sequence ID" value="NZ_CP058627.1"/>
</dbReference>
<sequence length="158" mass="17587">MLRTLVLVVSLLLAPLGFAADADAAKTVLKIAGKVTQEQALSIADLDKLPQKKLTVPTPWYPEPQTFEGPLLRDVIKLAGIKAGTLKMTALNDYTIEIPVSDAQSYDVIVASKLNGKPMAIREKGPLFVIYPFDSKEELRKTEYYRRCIWQLKQIVAE</sequence>
<feature type="domain" description="Oxidoreductase molybdopterin-binding" evidence="2">
    <location>
        <begin position="66"/>
        <end position="132"/>
    </location>
</feature>
<organism evidence="3 4">
    <name type="scientific">Chitinibacter bivalviorum</name>
    <dbReference type="NCBI Taxonomy" id="2739434"/>
    <lineage>
        <taxon>Bacteria</taxon>
        <taxon>Pseudomonadati</taxon>
        <taxon>Pseudomonadota</taxon>
        <taxon>Betaproteobacteria</taxon>
        <taxon>Neisseriales</taxon>
        <taxon>Chitinibacteraceae</taxon>
        <taxon>Chitinibacter</taxon>
    </lineage>
</organism>
<name>A0A7H9BJX0_9NEIS</name>
<feature type="chain" id="PRO_5028934976" evidence="1">
    <location>
        <begin position="20"/>
        <end position="158"/>
    </location>
</feature>
<dbReference type="AlphaFoldDB" id="A0A7H9BJX0"/>
<evidence type="ECO:0000256" key="1">
    <source>
        <dbReference type="SAM" id="SignalP"/>
    </source>
</evidence>
<dbReference type="SUPFAM" id="SSF56524">
    <property type="entry name" value="Oxidoreductase molybdopterin-binding domain"/>
    <property type="match status" value="1"/>
</dbReference>
<dbReference type="Pfam" id="PF00174">
    <property type="entry name" value="Oxidored_molyb"/>
    <property type="match status" value="1"/>
</dbReference>
<dbReference type="InterPro" id="IPR000572">
    <property type="entry name" value="OxRdtase_Mopterin-bd_dom"/>
</dbReference>